<evidence type="ECO:0000313" key="2">
    <source>
        <dbReference type="EMBL" id="MEG3615250.1"/>
    </source>
</evidence>
<dbReference type="InterPro" id="IPR022183">
    <property type="entry name" value="DUF3710"/>
</dbReference>
<reference evidence="2" key="2">
    <citation type="submission" date="2024-02" db="EMBL/GenBank/DDBJ databases">
        <authorList>
            <person name="Prathaban M."/>
            <person name="Mythili R."/>
            <person name="Sharmila Devi N."/>
            <person name="Sobanaa M."/>
            <person name="Prathiviraj R."/>
            <person name="Selvin J."/>
        </authorList>
    </citation>
    <scope>NUCLEOTIDE SEQUENCE</scope>
    <source>
        <strain evidence="2">MP1014</strain>
    </source>
</reference>
<dbReference type="EMBL" id="JBAGLP010000117">
    <property type="protein sequence ID" value="MEG3615250.1"/>
    <property type="molecule type" value="Genomic_DNA"/>
</dbReference>
<sequence length="256" mass="26673">MGLFRRKASTKVMESAPAEDTSTASASADSPAAAGADASTESRTPSGRGPFDASQVSAMGPRVDLGAIWLPVLPGLQLRMEVDKKSQKVTGVAASLKGSVLQVQAFAAPKTMGIWDEVREEIAASLTKQGGTVDDVPGTFGRELLARIPAKTAEGTTGVRPARFIGFDGPRWFLRGVLSGRAAVDAEAAKPLESVFANVVVVRDGNPRPPRDLLTLTLPEQTRAQAADGAAGPVGTAPETPSFDPLTRGPEITETR</sequence>
<dbReference type="Pfam" id="PF12502">
    <property type="entry name" value="DUF3710"/>
    <property type="match status" value="1"/>
</dbReference>
<reference evidence="2" key="1">
    <citation type="journal article" date="2024" name="Antonie Van Leeuwenhoek">
        <title>Isoptericola haloaureus sp. nov., a dimorphic actinobacterium isolated from mangrove sediments of southeast India, implicating biosaline agricultural significance through nitrogen fixation and salt tolerance genes.</title>
        <authorList>
            <person name="Prathaban M."/>
            <person name="Prathiviraj R."/>
            <person name="Ravichandran M."/>
            <person name="Natarajan S.D."/>
            <person name="Sobanaa M."/>
            <person name="Hari Krishna Kumar S."/>
            <person name="Chandrasekar V."/>
            <person name="Selvin J."/>
        </authorList>
    </citation>
    <scope>NUCLEOTIDE SEQUENCE</scope>
    <source>
        <strain evidence="2">MP1014</strain>
    </source>
</reference>
<evidence type="ECO:0000313" key="3">
    <source>
        <dbReference type="Proteomes" id="UP001310387"/>
    </source>
</evidence>
<dbReference type="RefSeq" id="WP_332901921.1">
    <property type="nucleotide sequence ID" value="NZ_JBAGLP010000117.1"/>
</dbReference>
<gene>
    <name evidence="2" type="ORF">V5O49_08980</name>
</gene>
<proteinExistence type="predicted"/>
<feature type="region of interest" description="Disordered" evidence="1">
    <location>
        <begin position="1"/>
        <end position="55"/>
    </location>
</feature>
<name>A0ABU7Z774_9MICO</name>
<feature type="region of interest" description="Disordered" evidence="1">
    <location>
        <begin position="220"/>
        <end position="256"/>
    </location>
</feature>
<accession>A0ABU7Z774</accession>
<dbReference type="Proteomes" id="UP001310387">
    <property type="component" value="Unassembled WGS sequence"/>
</dbReference>
<organism evidence="2 3">
    <name type="scientific">Isoptericola haloaureus</name>
    <dbReference type="NCBI Taxonomy" id="1542902"/>
    <lineage>
        <taxon>Bacteria</taxon>
        <taxon>Bacillati</taxon>
        <taxon>Actinomycetota</taxon>
        <taxon>Actinomycetes</taxon>
        <taxon>Micrococcales</taxon>
        <taxon>Promicromonosporaceae</taxon>
        <taxon>Isoptericola</taxon>
    </lineage>
</organism>
<evidence type="ECO:0000256" key="1">
    <source>
        <dbReference type="SAM" id="MobiDB-lite"/>
    </source>
</evidence>
<keyword evidence="3" id="KW-1185">Reference proteome</keyword>
<feature type="compositionally biased region" description="Low complexity" evidence="1">
    <location>
        <begin position="14"/>
        <end position="42"/>
    </location>
</feature>
<comment type="caution">
    <text evidence="2">The sequence shown here is derived from an EMBL/GenBank/DDBJ whole genome shotgun (WGS) entry which is preliminary data.</text>
</comment>
<protein>
    <submittedName>
        <fullName evidence="2">DUF3710 domain-containing protein</fullName>
    </submittedName>
</protein>